<dbReference type="PANTHER" id="PTHR11058:SF22">
    <property type="entry name" value="NADH-QUINONE OXIDOREDUCTASE SUBUNIT A"/>
    <property type="match status" value="1"/>
</dbReference>
<evidence type="ECO:0000256" key="6">
    <source>
        <dbReference type="ARBA" id="ARBA00022719"/>
    </source>
</evidence>
<evidence type="ECO:0000256" key="11">
    <source>
        <dbReference type="HAMAP-Rule" id="MF_01394"/>
    </source>
</evidence>
<dbReference type="GO" id="GO:0030964">
    <property type="term" value="C:NADH dehydrogenase complex"/>
    <property type="evidence" value="ECO:0007669"/>
    <property type="project" value="TreeGrafter"/>
</dbReference>
<organism evidence="13 14">
    <name type="scientific">Candidatus Pullibacteroides excrementavium</name>
    <dbReference type="NCBI Taxonomy" id="2840905"/>
    <lineage>
        <taxon>Bacteria</taxon>
        <taxon>Pseudomonadati</taxon>
        <taxon>Bacteroidota</taxon>
        <taxon>Bacteroidia</taxon>
        <taxon>Bacteroidales</taxon>
        <taxon>Candidatus Pullibacteroides</taxon>
    </lineage>
</organism>
<dbReference type="InterPro" id="IPR000440">
    <property type="entry name" value="NADH_UbQ/plastoQ_OxRdtase_su3"/>
</dbReference>
<evidence type="ECO:0000256" key="2">
    <source>
        <dbReference type="ARBA" id="ARBA00008472"/>
    </source>
</evidence>
<evidence type="ECO:0000256" key="4">
    <source>
        <dbReference type="ARBA" id="ARBA00022475"/>
    </source>
</evidence>
<dbReference type="InterPro" id="IPR038430">
    <property type="entry name" value="NDAH_ubi_oxred_su3_sf"/>
</dbReference>
<dbReference type="AlphaFoldDB" id="A0A9D9H2E8"/>
<name>A0A9D9H2E8_9BACT</name>
<comment type="catalytic activity">
    <reaction evidence="11 12">
        <text>a quinone + NADH + 5 H(+)(in) = a quinol + NAD(+) + 4 H(+)(out)</text>
        <dbReference type="Rhea" id="RHEA:57888"/>
        <dbReference type="ChEBI" id="CHEBI:15378"/>
        <dbReference type="ChEBI" id="CHEBI:24646"/>
        <dbReference type="ChEBI" id="CHEBI:57540"/>
        <dbReference type="ChEBI" id="CHEBI:57945"/>
        <dbReference type="ChEBI" id="CHEBI:132124"/>
    </reaction>
</comment>
<evidence type="ECO:0000256" key="7">
    <source>
        <dbReference type="ARBA" id="ARBA00022967"/>
    </source>
</evidence>
<dbReference type="PANTHER" id="PTHR11058">
    <property type="entry name" value="NADH-UBIQUINONE OXIDOREDUCTASE CHAIN 3"/>
    <property type="match status" value="1"/>
</dbReference>
<evidence type="ECO:0000256" key="1">
    <source>
        <dbReference type="ARBA" id="ARBA00004141"/>
    </source>
</evidence>
<protein>
    <recommendedName>
        <fullName evidence="11">NADH-quinone oxidoreductase subunit A</fullName>
        <ecNumber evidence="11">7.1.1.-</ecNumber>
    </recommendedName>
    <alternativeName>
        <fullName evidence="11">NADH dehydrogenase I subunit A</fullName>
    </alternativeName>
    <alternativeName>
        <fullName evidence="11">NDH-1 subunit A</fullName>
    </alternativeName>
    <alternativeName>
        <fullName evidence="11">NUO1</fullName>
    </alternativeName>
</protein>
<dbReference type="Proteomes" id="UP000823612">
    <property type="component" value="Unassembled WGS sequence"/>
</dbReference>
<evidence type="ECO:0000256" key="12">
    <source>
        <dbReference type="RuleBase" id="RU003639"/>
    </source>
</evidence>
<evidence type="ECO:0000313" key="14">
    <source>
        <dbReference type="Proteomes" id="UP000823612"/>
    </source>
</evidence>
<evidence type="ECO:0000256" key="10">
    <source>
        <dbReference type="ARBA" id="ARBA00023136"/>
    </source>
</evidence>
<keyword evidence="4 11" id="KW-1003">Cell membrane</keyword>
<proteinExistence type="inferred from homology"/>
<dbReference type="GO" id="GO:0005886">
    <property type="term" value="C:plasma membrane"/>
    <property type="evidence" value="ECO:0007669"/>
    <property type="project" value="UniProtKB-SubCell"/>
</dbReference>
<keyword evidence="10 11" id="KW-0472">Membrane</keyword>
<keyword evidence="7 11" id="KW-1278">Translocase</keyword>
<comment type="similarity">
    <text evidence="2 11 12">Belongs to the complex I subunit 3 family.</text>
</comment>
<keyword evidence="9 11" id="KW-0520">NAD</keyword>
<dbReference type="EMBL" id="JADIMZ010000095">
    <property type="protein sequence ID" value="MBO8432892.1"/>
    <property type="molecule type" value="Genomic_DNA"/>
</dbReference>
<keyword evidence="5 11" id="KW-0812">Transmembrane</keyword>
<dbReference type="Pfam" id="PF00507">
    <property type="entry name" value="Oxidored_q4"/>
    <property type="match status" value="1"/>
</dbReference>
<reference evidence="13" key="1">
    <citation type="submission" date="2020-10" db="EMBL/GenBank/DDBJ databases">
        <authorList>
            <person name="Gilroy R."/>
        </authorList>
    </citation>
    <scope>NUCLEOTIDE SEQUENCE</scope>
    <source>
        <strain evidence="13">2889</strain>
    </source>
</reference>
<comment type="subunit">
    <text evidence="11">NDH-1 is composed of 14 different subunits. Subunits NuoA, H, J, K, L, M, N constitute the membrane sector of the complex.</text>
</comment>
<dbReference type="Gene3D" id="1.20.58.1610">
    <property type="entry name" value="NADH:ubiquinone/plastoquinone oxidoreductase, chain 3"/>
    <property type="match status" value="1"/>
</dbReference>
<evidence type="ECO:0000256" key="5">
    <source>
        <dbReference type="ARBA" id="ARBA00022692"/>
    </source>
</evidence>
<evidence type="ECO:0000256" key="9">
    <source>
        <dbReference type="ARBA" id="ARBA00023027"/>
    </source>
</evidence>
<gene>
    <name evidence="11" type="primary">nuoA</name>
    <name evidence="13" type="ORF">IAB08_06330</name>
</gene>
<keyword evidence="6 11" id="KW-0874">Quinone</keyword>
<feature type="transmembrane region" description="Helical" evidence="11">
    <location>
        <begin position="59"/>
        <end position="81"/>
    </location>
</feature>
<evidence type="ECO:0000313" key="13">
    <source>
        <dbReference type="EMBL" id="MBO8432892.1"/>
    </source>
</evidence>
<dbReference type="GO" id="GO:0050136">
    <property type="term" value="F:NADH dehydrogenase (quinone) (non-electrogenic) activity"/>
    <property type="evidence" value="ECO:0007669"/>
    <property type="project" value="UniProtKB-UniRule"/>
</dbReference>
<accession>A0A9D9H2E8</accession>
<dbReference type="EC" id="7.1.1.-" evidence="11"/>
<dbReference type="HAMAP" id="MF_01394">
    <property type="entry name" value="NDH1_NuoA"/>
    <property type="match status" value="1"/>
</dbReference>
<evidence type="ECO:0000256" key="3">
    <source>
        <dbReference type="ARBA" id="ARBA00022448"/>
    </source>
</evidence>
<dbReference type="InterPro" id="IPR023043">
    <property type="entry name" value="NAD(P)H_OxRDtase_bac/plastid"/>
</dbReference>
<comment type="caution">
    <text evidence="11">Lacks conserved residue(s) required for the propagation of feature annotation.</text>
</comment>
<dbReference type="GO" id="GO:0048038">
    <property type="term" value="F:quinone binding"/>
    <property type="evidence" value="ECO:0007669"/>
    <property type="project" value="UniProtKB-KW"/>
</dbReference>
<comment type="subcellular location">
    <subcellularLocation>
        <location evidence="11 12">Cell membrane</location>
        <topology evidence="11 12">Multi-pass membrane protein</topology>
    </subcellularLocation>
    <subcellularLocation>
        <location evidence="1">Membrane</location>
        <topology evidence="1">Multi-pass membrane protein</topology>
    </subcellularLocation>
</comment>
<keyword evidence="3 11" id="KW-0813">Transport</keyword>
<sequence>MTNLLLLLVVLLTALALVLVAWGLGVWLAPRSYNPLKEEAYECGVPTRGKSWMQFKVGYYLFAILFLMFDVEAVFLFPWAVVVQDLGVYGLTSVLFFLIVLILGLAYAWKKGALTWK</sequence>
<comment type="function">
    <text evidence="11">NDH-1 shuttles electrons from NADH, via FMN and iron-sulfur (Fe-S) centers, to quinones in the respiratory chain. The immediate electron acceptor for the enzyme in this species is believed to be a menaquinone. Couples the redox reaction to proton translocation (for every two electrons transferred, four hydrogen ions are translocated across the cytoplasmic membrane), and thus conserves the redox energy in a proton gradient.</text>
</comment>
<feature type="transmembrane region" description="Helical" evidence="11">
    <location>
        <begin position="88"/>
        <end position="109"/>
    </location>
</feature>
<dbReference type="GO" id="GO:0008137">
    <property type="term" value="F:NADH dehydrogenase (ubiquinone) activity"/>
    <property type="evidence" value="ECO:0007669"/>
    <property type="project" value="InterPro"/>
</dbReference>
<reference evidence="13" key="2">
    <citation type="journal article" date="2021" name="PeerJ">
        <title>Extensive microbial diversity within the chicken gut microbiome revealed by metagenomics and culture.</title>
        <authorList>
            <person name="Gilroy R."/>
            <person name="Ravi A."/>
            <person name="Getino M."/>
            <person name="Pursley I."/>
            <person name="Horton D.L."/>
            <person name="Alikhan N.F."/>
            <person name="Baker D."/>
            <person name="Gharbi K."/>
            <person name="Hall N."/>
            <person name="Watson M."/>
            <person name="Adriaenssens E.M."/>
            <person name="Foster-Nyarko E."/>
            <person name="Jarju S."/>
            <person name="Secka A."/>
            <person name="Antonio M."/>
            <person name="Oren A."/>
            <person name="Chaudhuri R.R."/>
            <person name="La Ragione R."/>
            <person name="Hildebrand F."/>
            <person name="Pallen M.J."/>
        </authorList>
    </citation>
    <scope>NUCLEOTIDE SEQUENCE</scope>
    <source>
        <strain evidence="13">2889</strain>
    </source>
</reference>
<evidence type="ECO:0000256" key="8">
    <source>
        <dbReference type="ARBA" id="ARBA00022989"/>
    </source>
</evidence>
<comment type="caution">
    <text evidence="13">The sequence shown here is derived from an EMBL/GenBank/DDBJ whole genome shotgun (WGS) entry which is preliminary data.</text>
</comment>
<keyword evidence="8 11" id="KW-1133">Transmembrane helix</keyword>